<dbReference type="Gene3D" id="1.20.1560.10">
    <property type="entry name" value="ABC transporter type 1, transmembrane domain"/>
    <property type="match status" value="1"/>
</dbReference>
<evidence type="ECO:0000256" key="3">
    <source>
        <dbReference type="ARBA" id="ARBA00022448"/>
    </source>
</evidence>
<keyword evidence="5" id="KW-0677">Repeat</keyword>
<dbReference type="PANTHER" id="PTHR43394:SF16">
    <property type="entry name" value="ABC TRANSPORTER B FAMILY MEMBER 4-LIKE ISOFORM X1"/>
    <property type="match status" value="1"/>
</dbReference>
<keyword evidence="7" id="KW-0472">Membrane</keyword>
<dbReference type="FunFam" id="1.20.1560.10:FF:000396">
    <property type="entry name" value="Uncharacterized protein"/>
    <property type="match status" value="1"/>
</dbReference>
<evidence type="ECO:0000256" key="4">
    <source>
        <dbReference type="ARBA" id="ARBA00022692"/>
    </source>
</evidence>
<dbReference type="EMBL" id="AP019297">
    <property type="protein sequence ID" value="BBG92992.1"/>
    <property type="molecule type" value="Genomic_DNA"/>
</dbReference>
<evidence type="ECO:0000256" key="6">
    <source>
        <dbReference type="ARBA" id="ARBA00022989"/>
    </source>
</evidence>
<keyword evidence="8" id="KW-0325">Glycoprotein</keyword>
<name>A0A4Y1QM97_PRUDU</name>
<evidence type="ECO:0000313" key="9">
    <source>
        <dbReference type="EMBL" id="BBG92992.1"/>
    </source>
</evidence>
<dbReference type="PANTHER" id="PTHR43394">
    <property type="entry name" value="ATP-DEPENDENT PERMEASE MDL1, MITOCHONDRIAL"/>
    <property type="match status" value="1"/>
</dbReference>
<evidence type="ECO:0000256" key="7">
    <source>
        <dbReference type="ARBA" id="ARBA00023136"/>
    </source>
</evidence>
<evidence type="ECO:0000256" key="2">
    <source>
        <dbReference type="ARBA" id="ARBA00007577"/>
    </source>
</evidence>
<accession>A0A4Y1QM97</accession>
<evidence type="ECO:0000256" key="1">
    <source>
        <dbReference type="ARBA" id="ARBA00004141"/>
    </source>
</evidence>
<dbReference type="GO" id="GO:0015421">
    <property type="term" value="F:ABC-type oligopeptide transporter activity"/>
    <property type="evidence" value="ECO:0007669"/>
    <property type="project" value="TreeGrafter"/>
</dbReference>
<proteinExistence type="inferred from homology"/>
<keyword evidence="4" id="KW-0812">Transmembrane</keyword>
<comment type="subcellular location">
    <subcellularLocation>
        <location evidence="1">Membrane</location>
        <topology evidence="1">Multi-pass membrane protein</topology>
    </subcellularLocation>
</comment>
<dbReference type="GO" id="GO:0090374">
    <property type="term" value="P:oligopeptide export from mitochondrion"/>
    <property type="evidence" value="ECO:0007669"/>
    <property type="project" value="TreeGrafter"/>
</dbReference>
<dbReference type="InterPro" id="IPR039421">
    <property type="entry name" value="Type_1_exporter"/>
</dbReference>
<keyword evidence="6" id="KW-1133">Transmembrane helix</keyword>
<comment type="similarity">
    <text evidence="2">Belongs to the ABC transporter superfamily. ABCB family. Multidrug resistance exporter (TC 3.A.1.201) subfamily.</text>
</comment>
<evidence type="ECO:0000256" key="8">
    <source>
        <dbReference type="ARBA" id="ARBA00023180"/>
    </source>
</evidence>
<sequence>MEKVIELYQKKCEGPIKTGIRRGLISGIVFMLEPDLLQQARQHSLMSSGFSCSHDDSCWSVSVGSLAPNLGKVKSSAASIFAILDRKSKIDSSDESGTTIENVKGEIEHVSFKYPTRPDVPVFQDLCLTIHHGKTVLWLEKVEVGNRQSSHCCRDFMTLIRVTLH</sequence>
<gene>
    <name evidence="9" type="ORF">Prudu_000877</name>
</gene>
<dbReference type="InterPro" id="IPR027417">
    <property type="entry name" value="P-loop_NTPase"/>
</dbReference>
<evidence type="ECO:0000256" key="5">
    <source>
        <dbReference type="ARBA" id="ARBA00022737"/>
    </source>
</evidence>
<dbReference type="Gene3D" id="3.40.50.300">
    <property type="entry name" value="P-loop containing nucleotide triphosphate hydrolases"/>
    <property type="match status" value="1"/>
</dbReference>
<dbReference type="InterPro" id="IPR036640">
    <property type="entry name" value="ABC1_TM_sf"/>
</dbReference>
<dbReference type="GO" id="GO:0005743">
    <property type="term" value="C:mitochondrial inner membrane"/>
    <property type="evidence" value="ECO:0007669"/>
    <property type="project" value="TreeGrafter"/>
</dbReference>
<protein>
    <submittedName>
        <fullName evidence="9">p-glycoprotein 13</fullName>
    </submittedName>
</protein>
<dbReference type="GO" id="GO:0005524">
    <property type="term" value="F:ATP binding"/>
    <property type="evidence" value="ECO:0007669"/>
    <property type="project" value="InterPro"/>
</dbReference>
<dbReference type="AlphaFoldDB" id="A0A4Y1QM97"/>
<keyword evidence="3" id="KW-0813">Transport</keyword>
<reference evidence="9" key="1">
    <citation type="journal article" date="2019" name="Science">
        <title>Mutation of a bHLH transcription factor allowed almond domestication.</title>
        <authorList>
            <person name="Sanchez-Perez R."/>
            <person name="Pavan S."/>
            <person name="Mazzeo R."/>
            <person name="Moldovan C."/>
            <person name="Aiese Cigliano R."/>
            <person name="Del Cueto J."/>
            <person name="Ricciardi F."/>
            <person name="Lotti C."/>
            <person name="Ricciardi L."/>
            <person name="Dicenta F."/>
            <person name="Lopez-Marques R.L."/>
            <person name="Lindberg Moller B."/>
        </authorList>
    </citation>
    <scope>NUCLEOTIDE SEQUENCE</scope>
</reference>
<organism evidence="9">
    <name type="scientific">Prunus dulcis</name>
    <name type="common">Almond</name>
    <name type="synonym">Amygdalus dulcis</name>
    <dbReference type="NCBI Taxonomy" id="3755"/>
    <lineage>
        <taxon>Eukaryota</taxon>
        <taxon>Viridiplantae</taxon>
        <taxon>Streptophyta</taxon>
        <taxon>Embryophyta</taxon>
        <taxon>Tracheophyta</taxon>
        <taxon>Spermatophyta</taxon>
        <taxon>Magnoliopsida</taxon>
        <taxon>eudicotyledons</taxon>
        <taxon>Gunneridae</taxon>
        <taxon>Pentapetalae</taxon>
        <taxon>rosids</taxon>
        <taxon>fabids</taxon>
        <taxon>Rosales</taxon>
        <taxon>Rosaceae</taxon>
        <taxon>Amygdaloideae</taxon>
        <taxon>Amygdaleae</taxon>
        <taxon>Prunus</taxon>
    </lineage>
</organism>